<dbReference type="InterPro" id="IPR036390">
    <property type="entry name" value="WH_DNA-bd_sf"/>
</dbReference>
<name>A0ABY2KJZ8_9RHOB</name>
<dbReference type="Proteomes" id="UP000297741">
    <property type="component" value="Unassembled WGS sequence"/>
</dbReference>
<evidence type="ECO:0000259" key="4">
    <source>
        <dbReference type="PROSITE" id="PS51118"/>
    </source>
</evidence>
<evidence type="ECO:0000256" key="1">
    <source>
        <dbReference type="ARBA" id="ARBA00023015"/>
    </source>
</evidence>
<dbReference type="SUPFAM" id="SSF46785">
    <property type="entry name" value="Winged helix' DNA-binding domain"/>
    <property type="match status" value="1"/>
</dbReference>
<dbReference type="PANTHER" id="PTHR33204">
    <property type="entry name" value="TRANSCRIPTIONAL REGULATOR, MARR FAMILY"/>
    <property type="match status" value="1"/>
</dbReference>
<dbReference type="InterPro" id="IPR002577">
    <property type="entry name" value="HTH_HxlR"/>
</dbReference>
<protein>
    <submittedName>
        <fullName evidence="5">Transcriptional regulator</fullName>
    </submittedName>
</protein>
<gene>
    <name evidence="5" type="ORF">EEB11_13380</name>
</gene>
<dbReference type="Pfam" id="PF01638">
    <property type="entry name" value="HxlR"/>
    <property type="match status" value="1"/>
</dbReference>
<dbReference type="Gene3D" id="1.10.10.10">
    <property type="entry name" value="Winged helix-like DNA-binding domain superfamily/Winged helix DNA-binding domain"/>
    <property type="match status" value="1"/>
</dbReference>
<keyword evidence="1" id="KW-0805">Transcription regulation</keyword>
<keyword evidence="2" id="KW-0238">DNA-binding</keyword>
<dbReference type="PANTHER" id="PTHR33204:SF18">
    <property type="entry name" value="TRANSCRIPTIONAL REGULATORY PROTEIN"/>
    <property type="match status" value="1"/>
</dbReference>
<dbReference type="InterPro" id="IPR036388">
    <property type="entry name" value="WH-like_DNA-bd_sf"/>
</dbReference>
<keyword evidence="3" id="KW-0804">Transcription</keyword>
<feature type="domain" description="HTH hxlR-type" evidence="4">
    <location>
        <begin position="26"/>
        <end position="124"/>
    </location>
</feature>
<evidence type="ECO:0000256" key="3">
    <source>
        <dbReference type="ARBA" id="ARBA00023163"/>
    </source>
</evidence>
<proteinExistence type="predicted"/>
<evidence type="ECO:0000313" key="5">
    <source>
        <dbReference type="EMBL" id="TGD42719.1"/>
    </source>
</evidence>
<dbReference type="EMBL" id="RPEM01000008">
    <property type="protein sequence ID" value="TGD42719.1"/>
    <property type="molecule type" value="Genomic_DNA"/>
</dbReference>
<comment type="caution">
    <text evidence="5">The sequence shown here is derived from an EMBL/GenBank/DDBJ whole genome shotgun (WGS) entry which is preliminary data.</text>
</comment>
<keyword evidence="6" id="KW-1185">Reference proteome</keyword>
<evidence type="ECO:0000256" key="2">
    <source>
        <dbReference type="ARBA" id="ARBA00023125"/>
    </source>
</evidence>
<organism evidence="5 6">
    <name type="scientific">Pseudotabrizicola sediminis</name>
    <dbReference type="NCBI Taxonomy" id="2486418"/>
    <lineage>
        <taxon>Bacteria</taxon>
        <taxon>Pseudomonadati</taxon>
        <taxon>Pseudomonadota</taxon>
        <taxon>Alphaproteobacteria</taxon>
        <taxon>Rhodobacterales</taxon>
        <taxon>Paracoccaceae</taxon>
        <taxon>Pseudotabrizicola</taxon>
    </lineage>
</organism>
<sequence>MARVVTKSNEKLSDVTETRRSYDEGCIAAHALDLIGDRWALLVVRELMLGPRRFGAVREGLPGISANILTRRLEDLEALGIIAREQLPDPVRVQLYKLTEAGHGLWPVLRALCRWGAGMPGHDPRLFISPTALMLSMRALCARDRAGEHQVAMVLGADRFVISTAPGQFRVERGIADAALRFEGGTNALAAAIYGPAPLLQSAQGMIRFDGDLVAGQAFVDLFALRPEG</sequence>
<evidence type="ECO:0000313" key="6">
    <source>
        <dbReference type="Proteomes" id="UP000297741"/>
    </source>
</evidence>
<reference evidence="5 6" key="1">
    <citation type="submission" date="2018-11" db="EMBL/GenBank/DDBJ databases">
        <title>Tabrizicola sp. isolated from sediment of alpine lake.</title>
        <authorList>
            <person name="Liu Z."/>
        </authorList>
    </citation>
    <scope>NUCLEOTIDE SEQUENCE [LARGE SCALE GENOMIC DNA]</scope>
    <source>
        <strain evidence="5 6">DRYC-M-16</strain>
    </source>
</reference>
<accession>A0ABY2KJZ8</accession>
<dbReference type="PROSITE" id="PS51118">
    <property type="entry name" value="HTH_HXLR"/>
    <property type="match status" value="1"/>
</dbReference>